<evidence type="ECO:0000313" key="8">
    <source>
        <dbReference type="Proteomes" id="UP000052978"/>
    </source>
</evidence>
<dbReference type="FunFam" id="3.30.497.10:FF:000006">
    <property type="entry name" value="Plasminogen activator inhibitor 1"/>
    <property type="match status" value="1"/>
</dbReference>
<dbReference type="GO" id="GO:0010757">
    <property type="term" value="P:negative regulation of plasminogen activation"/>
    <property type="evidence" value="ECO:0007669"/>
    <property type="project" value="TreeGrafter"/>
</dbReference>
<comment type="similarity">
    <text evidence="1 5">Belongs to the serpin family.</text>
</comment>
<dbReference type="GO" id="GO:0044706">
    <property type="term" value="P:multi-multicellular organism process"/>
    <property type="evidence" value="ECO:0007669"/>
    <property type="project" value="UniProtKB-ARBA"/>
</dbReference>
<dbReference type="Proteomes" id="UP000052978">
    <property type="component" value="Unassembled WGS sequence"/>
</dbReference>
<dbReference type="InterPro" id="IPR023795">
    <property type="entry name" value="Serpin_CS"/>
</dbReference>
<name>S7NP43_MYOBR</name>
<evidence type="ECO:0000259" key="6">
    <source>
        <dbReference type="SMART" id="SM00093"/>
    </source>
</evidence>
<proteinExistence type="inferred from homology"/>
<evidence type="ECO:0000256" key="5">
    <source>
        <dbReference type="RuleBase" id="RU000411"/>
    </source>
</evidence>
<feature type="domain" description="Serpin" evidence="6">
    <location>
        <begin position="61"/>
        <end position="422"/>
    </location>
</feature>
<dbReference type="InterPro" id="IPR042178">
    <property type="entry name" value="Serpin_sf_1"/>
</dbReference>
<dbReference type="Gene3D" id="3.30.497.10">
    <property type="entry name" value="Antithrombin, subunit I, domain 2"/>
    <property type="match status" value="1"/>
</dbReference>
<dbReference type="FunFam" id="2.10.310.10:FF:000001">
    <property type="entry name" value="Serpin family A member 1"/>
    <property type="match status" value="1"/>
</dbReference>
<gene>
    <name evidence="7" type="ORF">D623_10032974</name>
</gene>
<reference evidence="7 8" key="1">
    <citation type="journal article" date="2013" name="Nat. Commun.">
        <title>Genome analysis reveals insights into physiology and longevity of the Brandt's bat Myotis brandtii.</title>
        <authorList>
            <person name="Seim I."/>
            <person name="Fang X."/>
            <person name="Xiong Z."/>
            <person name="Lobanov A.V."/>
            <person name="Huang Z."/>
            <person name="Ma S."/>
            <person name="Feng Y."/>
            <person name="Turanov A.A."/>
            <person name="Zhu Y."/>
            <person name="Lenz T.L."/>
            <person name="Gerashchenko M.V."/>
            <person name="Fan D."/>
            <person name="Hee Yim S."/>
            <person name="Yao X."/>
            <person name="Jordan D."/>
            <person name="Xiong Y."/>
            <person name="Ma Y."/>
            <person name="Lyapunov A.N."/>
            <person name="Chen G."/>
            <person name="Kulakova O.I."/>
            <person name="Sun Y."/>
            <person name="Lee S.G."/>
            <person name="Bronson R.T."/>
            <person name="Moskalev A.A."/>
            <person name="Sunyaev S.R."/>
            <person name="Zhang G."/>
            <person name="Krogh A."/>
            <person name="Wang J."/>
            <person name="Gladyshev V.N."/>
        </authorList>
    </citation>
    <scope>NUCLEOTIDE SEQUENCE [LARGE SCALE GENOMIC DNA]</scope>
</reference>
<dbReference type="FunFam" id="2.30.39.10:FF:000035">
    <property type="entry name" value="Serine protease inhibitor (serpin) 16"/>
    <property type="match status" value="1"/>
</dbReference>
<evidence type="ECO:0000256" key="4">
    <source>
        <dbReference type="ARBA" id="ARBA00022900"/>
    </source>
</evidence>
<evidence type="ECO:0000256" key="3">
    <source>
        <dbReference type="ARBA" id="ARBA00022729"/>
    </source>
</evidence>
<keyword evidence="3" id="KW-0732">Signal</keyword>
<keyword evidence="4" id="KW-0722">Serine protease inhibitor</keyword>
<dbReference type="MEROPS" id="I04.021"/>
<dbReference type="InterPro" id="IPR023796">
    <property type="entry name" value="Serpin_dom"/>
</dbReference>
<dbReference type="InterPro" id="IPR000215">
    <property type="entry name" value="Serpin_fam"/>
</dbReference>
<evidence type="ECO:0000313" key="7">
    <source>
        <dbReference type="EMBL" id="EPQ18485.1"/>
    </source>
</evidence>
<evidence type="ECO:0000256" key="1">
    <source>
        <dbReference type="ARBA" id="ARBA00009500"/>
    </source>
</evidence>
<evidence type="ECO:0000256" key="2">
    <source>
        <dbReference type="ARBA" id="ARBA00022690"/>
    </source>
</evidence>
<dbReference type="SMART" id="SM00093">
    <property type="entry name" value="SERPIN"/>
    <property type="match status" value="1"/>
</dbReference>
<dbReference type="eggNOG" id="KOG2392">
    <property type="taxonomic scope" value="Eukaryota"/>
</dbReference>
<dbReference type="GO" id="GO:0030195">
    <property type="term" value="P:negative regulation of blood coagulation"/>
    <property type="evidence" value="ECO:0007669"/>
    <property type="project" value="UniProtKB-ARBA"/>
</dbReference>
<keyword evidence="8" id="KW-1185">Reference proteome</keyword>
<dbReference type="SUPFAM" id="SSF56574">
    <property type="entry name" value="Serpins"/>
    <property type="match status" value="1"/>
</dbReference>
<dbReference type="Gene3D" id="2.10.310.10">
    <property type="entry name" value="Serpins superfamily"/>
    <property type="match status" value="1"/>
</dbReference>
<protein>
    <submittedName>
        <fullName evidence="7">Glia-derived nexin</fullName>
    </submittedName>
</protein>
<dbReference type="Pfam" id="PF00079">
    <property type="entry name" value="Serpin"/>
    <property type="match status" value="1"/>
</dbReference>
<dbReference type="EMBL" id="KE164532">
    <property type="protein sequence ID" value="EPQ18485.1"/>
    <property type="molecule type" value="Genomic_DNA"/>
</dbReference>
<dbReference type="GO" id="GO:0004867">
    <property type="term" value="F:serine-type endopeptidase inhibitor activity"/>
    <property type="evidence" value="ECO:0007669"/>
    <property type="project" value="UniProtKB-KW"/>
</dbReference>
<dbReference type="AlphaFoldDB" id="S7NP43"/>
<dbReference type="InterPro" id="IPR042185">
    <property type="entry name" value="Serpin_sf_2"/>
</dbReference>
<dbReference type="Gene3D" id="2.30.39.10">
    <property type="entry name" value="Alpha-1-antitrypsin, domain 1"/>
    <property type="match status" value="1"/>
</dbReference>
<dbReference type="InterPro" id="IPR036186">
    <property type="entry name" value="Serpin_sf"/>
</dbReference>
<organism evidence="7 8">
    <name type="scientific">Myotis brandtii</name>
    <name type="common">Brandt's bat</name>
    <dbReference type="NCBI Taxonomy" id="109478"/>
    <lineage>
        <taxon>Eukaryota</taxon>
        <taxon>Metazoa</taxon>
        <taxon>Chordata</taxon>
        <taxon>Craniata</taxon>
        <taxon>Vertebrata</taxon>
        <taxon>Euteleostomi</taxon>
        <taxon>Mammalia</taxon>
        <taxon>Eutheria</taxon>
        <taxon>Laurasiatheria</taxon>
        <taxon>Chiroptera</taxon>
        <taxon>Yangochiroptera</taxon>
        <taxon>Vespertilionidae</taxon>
        <taxon>Myotis</taxon>
    </lineage>
</organism>
<dbReference type="CDD" id="cd19573">
    <property type="entry name" value="serpinE2_GDN"/>
    <property type="match status" value="1"/>
</dbReference>
<accession>S7NP43</accession>
<dbReference type="PROSITE" id="PS00284">
    <property type="entry name" value="SERPIN"/>
    <property type="match status" value="1"/>
</dbReference>
<dbReference type="GO" id="GO:0033363">
    <property type="term" value="P:secretory granule organization"/>
    <property type="evidence" value="ECO:0007669"/>
    <property type="project" value="UniProtKB-ARBA"/>
</dbReference>
<sequence length="422" mass="46603">MNSKGKEINALSGGEKPWLALPAGTMSWHFPLFLVVTVTLPSVCLQFNPQPLEELGSDIGIQVFHQIVKSRPQDNIVVSPHGIASVLGMLQLGADGRTKAQLTSVMRYGVKGAGKTLKKINKAIVSKKNKDIVTVANAMFVKNGSKIEVPFITRNKDVFQCEVRNVNFKDPASACDSINAWVKNETRGKIDNLLSPDLIDGVLTRMVLVNALYFKGLWKSRFRPENTKKRPFVAADGKSYQVPMLAQLSLFRSGSASTPNGLWYNFIELPYHGESISMLIALPSESSTPLSAIIPHISTKTIDSWTSMMVPKRVQVVLPKFTATAEMDLKEPLKVLGITEMFDPSKANFAKITRSENLHISHILQKAKIEVSEDGTKASAVTTAILIARSSPPWFIVDRPFLFFIRHNPTGAFLFMGQINKP</sequence>
<dbReference type="GO" id="GO:0005615">
    <property type="term" value="C:extracellular space"/>
    <property type="evidence" value="ECO:0007669"/>
    <property type="project" value="InterPro"/>
</dbReference>
<dbReference type="PANTHER" id="PTHR11461">
    <property type="entry name" value="SERINE PROTEASE INHIBITOR, SERPIN"/>
    <property type="match status" value="1"/>
</dbReference>
<keyword evidence="2" id="KW-0646">Protease inhibitor</keyword>
<dbReference type="PANTHER" id="PTHR11461:SF48">
    <property type="entry name" value="GLIA-DERIVED NEXIN"/>
    <property type="match status" value="1"/>
</dbReference>